<dbReference type="EnsemblMetazoa" id="GAUT032786-RA">
    <property type="protein sequence ID" value="GAUT032786-PA"/>
    <property type="gene ID" value="GAUT032786"/>
</dbReference>
<feature type="compositionally biased region" description="Low complexity" evidence="1">
    <location>
        <begin position="610"/>
        <end position="623"/>
    </location>
</feature>
<feature type="region of interest" description="Disordered" evidence="1">
    <location>
        <begin position="329"/>
        <end position="627"/>
    </location>
</feature>
<dbReference type="VEuPathDB" id="VectorBase:GAUT032786"/>
<proteinExistence type="predicted"/>
<feature type="domain" description="Centriolar and ciliogenesis-associated protein HYLS1 C-terminal" evidence="2">
    <location>
        <begin position="662"/>
        <end position="709"/>
    </location>
</feature>
<feature type="compositionally biased region" description="Polar residues" evidence="1">
    <location>
        <begin position="46"/>
        <end position="63"/>
    </location>
</feature>
<name>A0A1A9VCD5_GLOAU</name>
<protein>
    <submittedName>
        <fullName evidence="3">HYLS1_C domain-containing protein</fullName>
    </submittedName>
</protein>
<sequence length="713" mass="80451">MDNLRKLIKYEEHMAINALQDDYFENLHRQTTASYRAKIQKEKSKQSVSSNGKRAGSHSGQYRRSSDTTKRRRESADKENRLQQDLYQERPTTSKAADKANIHLAAKPSVPKDDYNESDLRALMLLKDYSSAWFNERILKNKNTQTSQERPHSKDQLKVGNGGRTNQLSPKRGSKLVTSHAGQEEDVSNQRQQALLAQASKINGSDQQRQEKRLSQQQILSNRGNGDVRASLEKRMTKDANELRTISKEGSKIVSSHLGLERDVINQRQPNLSVQGSKIDGRARKDQESHLSLQQLSLNLGSINIHGSLEKQLSQVASGLQTISIQDSKVGSTNSGFKDDIQNRRTQGLLTQNGKVDSNDQNVQERRSSQQQTFSKRGSIDVRGSLQKHGSKDGNGLQTISKQASKTATSNQSLKESILNEKRTSKMSGSAQNSQERRQSPQQLLSNRDDENIQTSWNKRLSKNADEQENGQKFSKQSSSQEKRVSAQPPLSKQASKLADSIQRLQANHSKALDKNSNTQKRRISPQPLPSRRVSINTGDNVETMTATQNARTRLSEQAFRAHSYSPSSGSSGTPTGIRRPARSAAQLTKWEPAVRKKGGQEQHQKQLRSRSPSCSSSGLSLRSRSRSRSVLGNEKHYLKFTFNSFLLRLVFFALGSRSSSTTRLRKLANADPVALYQYYKNEWNYFRQQIPGESKHEQLRWHIRQRLNPLDE</sequence>
<dbReference type="AlphaFoldDB" id="A0A1A9VCD5"/>
<dbReference type="Pfam" id="PF15311">
    <property type="entry name" value="HYLS1_C"/>
    <property type="match status" value="1"/>
</dbReference>
<feature type="compositionally biased region" description="Polar residues" evidence="1">
    <location>
        <begin position="503"/>
        <end position="519"/>
    </location>
</feature>
<feature type="compositionally biased region" description="Polar residues" evidence="1">
    <location>
        <begin position="83"/>
        <end position="95"/>
    </location>
</feature>
<feature type="compositionally biased region" description="Basic and acidic residues" evidence="1">
    <location>
        <begin position="64"/>
        <end position="82"/>
    </location>
</feature>
<evidence type="ECO:0000259" key="2">
    <source>
        <dbReference type="Pfam" id="PF15311"/>
    </source>
</evidence>
<feature type="compositionally biased region" description="Polar residues" evidence="1">
    <location>
        <begin position="189"/>
        <end position="206"/>
    </location>
</feature>
<feature type="region of interest" description="Disordered" evidence="1">
    <location>
        <begin position="36"/>
        <end position="115"/>
    </location>
</feature>
<feature type="region of interest" description="Disordered" evidence="1">
    <location>
        <begin position="142"/>
        <end position="234"/>
    </location>
</feature>
<feature type="compositionally biased region" description="Polar residues" evidence="1">
    <location>
        <begin position="344"/>
        <end position="362"/>
    </location>
</feature>
<evidence type="ECO:0000313" key="4">
    <source>
        <dbReference type="Proteomes" id="UP000078200"/>
    </source>
</evidence>
<accession>A0A1A9VCD5</accession>
<keyword evidence="4" id="KW-1185">Reference proteome</keyword>
<feature type="compositionally biased region" description="Polar residues" evidence="1">
    <location>
        <begin position="426"/>
        <end position="446"/>
    </location>
</feature>
<feature type="compositionally biased region" description="Basic and acidic residues" evidence="1">
    <location>
        <begin position="593"/>
        <end position="605"/>
    </location>
</feature>
<feature type="compositionally biased region" description="Polar residues" evidence="1">
    <location>
        <begin position="396"/>
        <end position="415"/>
    </location>
</feature>
<dbReference type="Proteomes" id="UP000078200">
    <property type="component" value="Unassembled WGS sequence"/>
</dbReference>
<organism evidence="3 4">
    <name type="scientific">Glossina austeni</name>
    <name type="common">Savannah tsetse fly</name>
    <dbReference type="NCBI Taxonomy" id="7395"/>
    <lineage>
        <taxon>Eukaryota</taxon>
        <taxon>Metazoa</taxon>
        <taxon>Ecdysozoa</taxon>
        <taxon>Arthropoda</taxon>
        <taxon>Hexapoda</taxon>
        <taxon>Insecta</taxon>
        <taxon>Pterygota</taxon>
        <taxon>Neoptera</taxon>
        <taxon>Endopterygota</taxon>
        <taxon>Diptera</taxon>
        <taxon>Brachycera</taxon>
        <taxon>Muscomorpha</taxon>
        <taxon>Hippoboscoidea</taxon>
        <taxon>Glossinidae</taxon>
        <taxon>Glossina</taxon>
    </lineage>
</organism>
<feature type="compositionally biased region" description="Low complexity" evidence="1">
    <location>
        <begin position="566"/>
        <end position="577"/>
    </location>
</feature>
<dbReference type="InterPro" id="IPR027918">
    <property type="entry name" value="HYLS1_C_dom"/>
</dbReference>
<feature type="compositionally biased region" description="Polar residues" evidence="1">
    <location>
        <begin position="534"/>
        <end position="553"/>
    </location>
</feature>
<evidence type="ECO:0000256" key="1">
    <source>
        <dbReference type="SAM" id="MobiDB-lite"/>
    </source>
</evidence>
<reference evidence="3" key="1">
    <citation type="submission" date="2020-05" db="UniProtKB">
        <authorList>
            <consortium name="EnsemblMetazoa"/>
        </authorList>
    </citation>
    <scope>IDENTIFICATION</scope>
    <source>
        <strain evidence="3">TTRI</strain>
    </source>
</reference>
<evidence type="ECO:0000313" key="3">
    <source>
        <dbReference type="EnsemblMetazoa" id="GAUT032786-PA"/>
    </source>
</evidence>